<sequence length="638" mass="63274">MARPVLVRFAIGLGATAALLATAAVGPAVAAEPGPVPDSGPEAGGTSVTLPGLPEEAYVSISAGRDHSLALGTSGTVYAWGANGNGQLGNGTKVDAAAPVPVVMPEGVKFTEVSGGGRFSLALAEDGSAYAWGAGFNGQLGLDSRDDALVPTRVHMPAGVTFAALSAGQLHSLAITPDGTGYSWGTNAGGRLGIGDANENVFNSFVPIKMLMPAGVTFAEIHGSFVHSAALGTNGIVYTWGESTTGQLGSGETPLLSAPTAVTLPGGALAQHVAVGQVHTLALGEDGTTYSWGQNLDKQLGVNLEPLNSLVPVEADGVAGRSATQLRGGGTFSFAFAPGGELTAWGTNPAGLTGEPGVTTSVQEAPVALPSGVTPVDVRTGYGFTLVLGSDEELYAWGDNPSGQLGNGSTTASDALAQVPRPEVNLAGVSFGGVAAAEFEELAVGAVRAVTPPHAPGPVDVVVNWEIAGVPQPPITYSQSFTYTGAPAVTDPKPQVVNDGATARFEVAASGSPAPTVAWEVSRDGGKTWEPVASDPAATVSTDGLSLQVAADLAHSGFQYRAIATSAGGEAVSAGALLTVQQATVVDPGGPGGQKPTGPQGPNLATSGSIAPLAGAALAALLLAAGAVLAASTLARRR</sequence>
<dbReference type="PANTHER" id="PTHR22870:SF408">
    <property type="entry name" value="OS09G0560450 PROTEIN"/>
    <property type="match status" value="1"/>
</dbReference>
<dbReference type="Gene3D" id="2.60.40.10">
    <property type="entry name" value="Immunoglobulins"/>
    <property type="match status" value="1"/>
</dbReference>
<organism evidence="5 6">
    <name type="scientific">Leucobacter albus</name>
    <dbReference type="NCBI Taxonomy" id="272210"/>
    <lineage>
        <taxon>Bacteria</taxon>
        <taxon>Bacillati</taxon>
        <taxon>Actinomycetota</taxon>
        <taxon>Actinomycetes</taxon>
        <taxon>Micrococcales</taxon>
        <taxon>Microbacteriaceae</taxon>
        <taxon>Leucobacter</taxon>
    </lineage>
</organism>
<accession>A0ABW3TM54</accession>
<dbReference type="EMBL" id="JBHTLY010000002">
    <property type="protein sequence ID" value="MFD1201695.1"/>
    <property type="molecule type" value="Genomic_DNA"/>
</dbReference>
<feature type="chain" id="PRO_5046636499" description="Alpha-tubulin suppressor-like RCC1 family protein" evidence="4">
    <location>
        <begin position="31"/>
        <end position="638"/>
    </location>
</feature>
<keyword evidence="3" id="KW-1133">Transmembrane helix</keyword>
<evidence type="ECO:0000256" key="3">
    <source>
        <dbReference type="SAM" id="Phobius"/>
    </source>
</evidence>
<protein>
    <recommendedName>
        <fullName evidence="7">Alpha-tubulin suppressor-like RCC1 family protein</fullName>
    </recommendedName>
</protein>
<evidence type="ECO:0000256" key="2">
    <source>
        <dbReference type="SAM" id="MobiDB-lite"/>
    </source>
</evidence>
<keyword evidence="1" id="KW-0677">Repeat</keyword>
<dbReference type="PROSITE" id="PS00626">
    <property type="entry name" value="RCC1_2"/>
    <property type="match status" value="2"/>
</dbReference>
<dbReference type="PRINTS" id="PR00633">
    <property type="entry name" value="RCCNDNSATION"/>
</dbReference>
<dbReference type="Proteomes" id="UP001597181">
    <property type="component" value="Unassembled WGS sequence"/>
</dbReference>
<evidence type="ECO:0000256" key="4">
    <source>
        <dbReference type="SAM" id="SignalP"/>
    </source>
</evidence>
<dbReference type="PANTHER" id="PTHR22870">
    <property type="entry name" value="REGULATOR OF CHROMOSOME CONDENSATION"/>
    <property type="match status" value="1"/>
</dbReference>
<comment type="caution">
    <text evidence="5">The sequence shown here is derived from an EMBL/GenBank/DDBJ whole genome shotgun (WGS) entry which is preliminary data.</text>
</comment>
<reference evidence="6" key="1">
    <citation type="journal article" date="2019" name="Int. J. Syst. Evol. Microbiol.">
        <title>The Global Catalogue of Microorganisms (GCM) 10K type strain sequencing project: providing services to taxonomists for standard genome sequencing and annotation.</title>
        <authorList>
            <consortium name="The Broad Institute Genomics Platform"/>
            <consortium name="The Broad Institute Genome Sequencing Center for Infectious Disease"/>
            <person name="Wu L."/>
            <person name="Ma J."/>
        </authorList>
    </citation>
    <scope>NUCLEOTIDE SEQUENCE [LARGE SCALE GENOMIC DNA]</scope>
    <source>
        <strain evidence="6">CCUG 50213</strain>
    </source>
</reference>
<keyword evidence="6" id="KW-1185">Reference proteome</keyword>
<dbReference type="InterPro" id="IPR036179">
    <property type="entry name" value="Ig-like_dom_sf"/>
</dbReference>
<evidence type="ECO:0000256" key="1">
    <source>
        <dbReference type="ARBA" id="ARBA00022737"/>
    </source>
</evidence>
<name>A0ABW3TM54_9MICO</name>
<dbReference type="SUPFAM" id="SSF50985">
    <property type="entry name" value="RCC1/BLIP-II"/>
    <property type="match status" value="1"/>
</dbReference>
<keyword evidence="3" id="KW-0472">Membrane</keyword>
<feature type="region of interest" description="Disordered" evidence="2">
    <location>
        <begin position="586"/>
        <end position="606"/>
    </location>
</feature>
<dbReference type="InterPro" id="IPR013783">
    <property type="entry name" value="Ig-like_fold"/>
</dbReference>
<dbReference type="InterPro" id="IPR009091">
    <property type="entry name" value="RCC1/BLIP-II"/>
</dbReference>
<dbReference type="PROSITE" id="PS50012">
    <property type="entry name" value="RCC1_3"/>
    <property type="match status" value="6"/>
</dbReference>
<dbReference type="InterPro" id="IPR000408">
    <property type="entry name" value="Reg_chr_condens"/>
</dbReference>
<dbReference type="RefSeq" id="WP_343957735.1">
    <property type="nucleotide sequence ID" value="NZ_BAAAKZ010000002.1"/>
</dbReference>
<keyword evidence="3" id="KW-0812">Transmembrane</keyword>
<keyword evidence="4" id="KW-0732">Signal</keyword>
<evidence type="ECO:0000313" key="5">
    <source>
        <dbReference type="EMBL" id="MFD1201695.1"/>
    </source>
</evidence>
<dbReference type="InterPro" id="IPR051210">
    <property type="entry name" value="Ub_ligase/GEF_domain"/>
</dbReference>
<evidence type="ECO:0000313" key="6">
    <source>
        <dbReference type="Proteomes" id="UP001597181"/>
    </source>
</evidence>
<dbReference type="SUPFAM" id="SSF48726">
    <property type="entry name" value="Immunoglobulin"/>
    <property type="match status" value="1"/>
</dbReference>
<dbReference type="Pfam" id="PF00415">
    <property type="entry name" value="RCC1"/>
    <property type="match status" value="4"/>
</dbReference>
<gene>
    <name evidence="5" type="ORF">ACFQ3U_07310</name>
</gene>
<proteinExistence type="predicted"/>
<dbReference type="Pfam" id="PF13540">
    <property type="entry name" value="RCC1_2"/>
    <property type="match status" value="1"/>
</dbReference>
<feature type="transmembrane region" description="Helical" evidence="3">
    <location>
        <begin position="613"/>
        <end position="635"/>
    </location>
</feature>
<feature type="signal peptide" evidence="4">
    <location>
        <begin position="1"/>
        <end position="30"/>
    </location>
</feature>
<evidence type="ECO:0008006" key="7">
    <source>
        <dbReference type="Google" id="ProtNLM"/>
    </source>
</evidence>
<dbReference type="Gene3D" id="2.130.10.30">
    <property type="entry name" value="Regulator of chromosome condensation 1/beta-lactamase-inhibitor protein II"/>
    <property type="match status" value="2"/>
</dbReference>